<evidence type="ECO:0000313" key="2">
    <source>
        <dbReference type="EMBL" id="AXI61209.1"/>
    </source>
</evidence>
<keyword evidence="3" id="KW-1185">Reference proteome</keyword>
<dbReference type="Proteomes" id="UP000253720">
    <property type="component" value="Chromosome"/>
</dbReference>
<dbReference type="KEGG" id="pke:DLD99_12240"/>
<dbReference type="AlphaFoldDB" id="A0A345RPJ3"/>
<evidence type="ECO:0000313" key="3">
    <source>
        <dbReference type="Proteomes" id="UP000253720"/>
    </source>
</evidence>
<gene>
    <name evidence="2" type="ORF">DLD99_12240</name>
</gene>
<protein>
    <recommendedName>
        <fullName evidence="1">DUF7660 domain-containing protein</fullName>
    </recommendedName>
</protein>
<dbReference type="EMBL" id="CP029608">
    <property type="protein sequence ID" value="AXI61209.1"/>
    <property type="molecule type" value="Genomic_DNA"/>
</dbReference>
<name>A0A345RPJ3_9PSED</name>
<sequence length="100" mass="10733">MSEPLDLDELLEHVSDEASFIRFIKALGADFAHERSLEGLSPSAPYEAGASGWENGSVDSFLDAAAAWANSSSRSSSYEGAVSNVWQRCAAILLAGKFYE</sequence>
<dbReference type="InterPro" id="IPR056077">
    <property type="entry name" value="DUF7660"/>
</dbReference>
<dbReference type="RefSeq" id="WP_114882393.1">
    <property type="nucleotide sequence ID" value="NZ_CP029608.1"/>
</dbReference>
<organism evidence="2 3">
    <name type="scientific">Pseudomonas kribbensis</name>
    <dbReference type="NCBI Taxonomy" id="1628086"/>
    <lineage>
        <taxon>Bacteria</taxon>
        <taxon>Pseudomonadati</taxon>
        <taxon>Pseudomonadota</taxon>
        <taxon>Gammaproteobacteria</taxon>
        <taxon>Pseudomonadales</taxon>
        <taxon>Pseudomonadaceae</taxon>
        <taxon>Pseudomonas</taxon>
    </lineage>
</organism>
<dbReference type="Pfam" id="PF24693">
    <property type="entry name" value="DUF7660"/>
    <property type="match status" value="1"/>
</dbReference>
<accession>A0A345RPJ3</accession>
<evidence type="ECO:0000259" key="1">
    <source>
        <dbReference type="Pfam" id="PF24693"/>
    </source>
</evidence>
<proteinExistence type="predicted"/>
<reference evidence="2 3" key="1">
    <citation type="submission" date="2018-05" db="EMBL/GenBank/DDBJ databases">
        <title>Complete genome sequence of Pseudomonas kribbensis 46-2(T).</title>
        <authorList>
            <person name="Jeong H."/>
            <person name="Lee S.-G."/>
            <person name="Rha E."/>
            <person name="Kim H."/>
        </authorList>
    </citation>
    <scope>NUCLEOTIDE SEQUENCE [LARGE SCALE GENOMIC DNA]</scope>
    <source>
        <strain evidence="2 3">46-2</strain>
    </source>
</reference>
<feature type="domain" description="DUF7660" evidence="1">
    <location>
        <begin position="19"/>
        <end position="100"/>
    </location>
</feature>